<organism evidence="1 2">
    <name type="scientific">Brachionus plicatilis</name>
    <name type="common">Marine rotifer</name>
    <name type="synonym">Brachionus muelleri</name>
    <dbReference type="NCBI Taxonomy" id="10195"/>
    <lineage>
        <taxon>Eukaryota</taxon>
        <taxon>Metazoa</taxon>
        <taxon>Spiralia</taxon>
        <taxon>Gnathifera</taxon>
        <taxon>Rotifera</taxon>
        <taxon>Eurotatoria</taxon>
        <taxon>Monogononta</taxon>
        <taxon>Pseudotrocha</taxon>
        <taxon>Ploima</taxon>
        <taxon>Brachionidae</taxon>
        <taxon>Brachionus</taxon>
    </lineage>
</organism>
<dbReference type="Proteomes" id="UP000276133">
    <property type="component" value="Unassembled WGS sequence"/>
</dbReference>
<accession>A0A3M7PZR1</accession>
<protein>
    <submittedName>
        <fullName evidence="1">Uncharacterized protein</fullName>
    </submittedName>
</protein>
<dbReference type="AlphaFoldDB" id="A0A3M7PZR1"/>
<dbReference type="EMBL" id="REGN01008216">
    <property type="protein sequence ID" value="RNA04148.1"/>
    <property type="molecule type" value="Genomic_DNA"/>
</dbReference>
<gene>
    <name evidence="1" type="ORF">BpHYR1_041233</name>
</gene>
<sequence>MSKKNIKNVIVENKEEIERYDTKKDEFNRILARLTLGLVENFYSDKMEVLIKLEGDLKRLESLLDDFIYNNQYQTMIECSSILELVDSSDKQSQNLKNQFSQFKKELYHFKSSQLHNHIY</sequence>
<evidence type="ECO:0000313" key="2">
    <source>
        <dbReference type="Proteomes" id="UP000276133"/>
    </source>
</evidence>
<name>A0A3M7PZR1_BRAPC</name>
<reference evidence="1 2" key="1">
    <citation type="journal article" date="2018" name="Sci. Rep.">
        <title>Genomic signatures of local adaptation to the degree of environmental predictability in rotifers.</title>
        <authorList>
            <person name="Franch-Gras L."/>
            <person name="Hahn C."/>
            <person name="Garcia-Roger E.M."/>
            <person name="Carmona M.J."/>
            <person name="Serra M."/>
            <person name="Gomez A."/>
        </authorList>
    </citation>
    <scope>NUCLEOTIDE SEQUENCE [LARGE SCALE GENOMIC DNA]</scope>
    <source>
        <strain evidence="1">HYR1</strain>
    </source>
</reference>
<keyword evidence="2" id="KW-1185">Reference proteome</keyword>
<comment type="caution">
    <text evidence="1">The sequence shown here is derived from an EMBL/GenBank/DDBJ whole genome shotgun (WGS) entry which is preliminary data.</text>
</comment>
<proteinExistence type="predicted"/>
<evidence type="ECO:0000313" key="1">
    <source>
        <dbReference type="EMBL" id="RNA04148.1"/>
    </source>
</evidence>